<dbReference type="InterPro" id="IPR003594">
    <property type="entry name" value="HATPase_dom"/>
</dbReference>
<keyword evidence="5" id="KW-0902">Two-component regulatory system</keyword>
<evidence type="ECO:0000313" key="7">
    <source>
        <dbReference type="EMBL" id="OQP52423.1"/>
    </source>
</evidence>
<evidence type="ECO:0000313" key="8">
    <source>
        <dbReference type="Proteomes" id="UP000192277"/>
    </source>
</evidence>
<keyword evidence="3" id="KW-0808">Transferase</keyword>
<evidence type="ECO:0000256" key="5">
    <source>
        <dbReference type="ARBA" id="ARBA00023012"/>
    </source>
</evidence>
<dbReference type="RefSeq" id="WP_041347101.1">
    <property type="nucleotide sequence ID" value="NZ_LWBO01000004.1"/>
</dbReference>
<dbReference type="EC" id="2.7.13.3" evidence="2"/>
<evidence type="ECO:0000256" key="1">
    <source>
        <dbReference type="ARBA" id="ARBA00000085"/>
    </source>
</evidence>
<evidence type="ECO:0000256" key="4">
    <source>
        <dbReference type="ARBA" id="ARBA00022777"/>
    </source>
</evidence>
<dbReference type="Pfam" id="PF02518">
    <property type="entry name" value="HATPase_c"/>
    <property type="match status" value="1"/>
</dbReference>
<comment type="caution">
    <text evidence="7">The sequence shown here is derived from an EMBL/GenBank/DDBJ whole genome shotgun (WGS) entry which is preliminary data.</text>
</comment>
<evidence type="ECO:0000256" key="2">
    <source>
        <dbReference type="ARBA" id="ARBA00012438"/>
    </source>
</evidence>
<name>A0ABX3P1E0_9BACT</name>
<feature type="domain" description="Histidine kinase" evidence="6">
    <location>
        <begin position="16"/>
        <end position="101"/>
    </location>
</feature>
<dbReference type="Proteomes" id="UP000192277">
    <property type="component" value="Unassembled WGS sequence"/>
</dbReference>
<proteinExistence type="predicted"/>
<dbReference type="SMART" id="SM00387">
    <property type="entry name" value="HATPase_c"/>
    <property type="match status" value="1"/>
</dbReference>
<comment type="catalytic activity">
    <reaction evidence="1">
        <text>ATP + protein L-histidine = ADP + protein N-phospho-L-histidine.</text>
        <dbReference type="EC" id="2.7.13.3"/>
    </reaction>
</comment>
<dbReference type="CDD" id="cd16917">
    <property type="entry name" value="HATPase_UhpB-NarQ-NarX-like"/>
    <property type="match status" value="1"/>
</dbReference>
<dbReference type="InterPro" id="IPR036890">
    <property type="entry name" value="HATPase_C_sf"/>
</dbReference>
<accession>A0ABX3P1E0</accession>
<dbReference type="InterPro" id="IPR005467">
    <property type="entry name" value="His_kinase_dom"/>
</dbReference>
<protein>
    <recommendedName>
        <fullName evidence="2">histidine kinase</fullName>
        <ecNumber evidence="2">2.7.13.3</ecNumber>
    </recommendedName>
</protein>
<dbReference type="PANTHER" id="PTHR24421">
    <property type="entry name" value="NITRATE/NITRITE SENSOR PROTEIN NARX-RELATED"/>
    <property type="match status" value="1"/>
</dbReference>
<keyword evidence="4" id="KW-0418">Kinase</keyword>
<dbReference type="Gene3D" id="3.30.565.10">
    <property type="entry name" value="Histidine kinase-like ATPase, C-terminal domain"/>
    <property type="match status" value="1"/>
</dbReference>
<keyword evidence="8" id="KW-1185">Reference proteome</keyword>
<gene>
    <name evidence="7" type="ORF">A4D02_24865</name>
</gene>
<evidence type="ECO:0000256" key="3">
    <source>
        <dbReference type="ARBA" id="ARBA00022679"/>
    </source>
</evidence>
<dbReference type="InterPro" id="IPR050482">
    <property type="entry name" value="Sensor_HK_TwoCompSys"/>
</dbReference>
<evidence type="ECO:0000259" key="6">
    <source>
        <dbReference type="PROSITE" id="PS50109"/>
    </source>
</evidence>
<dbReference type="SUPFAM" id="SSF55874">
    <property type="entry name" value="ATPase domain of HSP90 chaperone/DNA topoisomerase II/histidine kinase"/>
    <property type="match status" value="1"/>
</dbReference>
<reference evidence="7 8" key="1">
    <citation type="submission" date="2016-04" db="EMBL/GenBank/DDBJ databases">
        <authorList>
            <person name="Chen L."/>
            <person name="Zhuang W."/>
            <person name="Wang G."/>
        </authorList>
    </citation>
    <scope>NUCLEOTIDE SEQUENCE [LARGE SCALE GENOMIC DNA]</scope>
    <source>
        <strain evidence="8">GR20</strain>
    </source>
</reference>
<organism evidence="7 8">
    <name type="scientific">Niastella koreensis</name>
    <dbReference type="NCBI Taxonomy" id="354356"/>
    <lineage>
        <taxon>Bacteria</taxon>
        <taxon>Pseudomonadati</taxon>
        <taxon>Bacteroidota</taxon>
        <taxon>Chitinophagia</taxon>
        <taxon>Chitinophagales</taxon>
        <taxon>Chitinophagaceae</taxon>
        <taxon>Niastella</taxon>
    </lineage>
</organism>
<dbReference type="PANTHER" id="PTHR24421:SF10">
    <property type="entry name" value="NITRATE_NITRITE SENSOR PROTEIN NARQ"/>
    <property type="match status" value="1"/>
</dbReference>
<dbReference type="PROSITE" id="PS50109">
    <property type="entry name" value="HIS_KIN"/>
    <property type="match status" value="1"/>
</dbReference>
<sequence>MVINQSKLDNGLKLTIYRIIQEQISNILKHANARRIDLSIKQHRKKLTLMIMDNGKGFDPAAKHKGIGLTNIINRAEVFNGKVKIQSAPGEGCLLQVTFDK</sequence>
<dbReference type="EMBL" id="LWBO01000004">
    <property type="protein sequence ID" value="OQP52423.1"/>
    <property type="molecule type" value="Genomic_DNA"/>
</dbReference>